<dbReference type="Proteomes" id="UP001234297">
    <property type="component" value="Chromosome 1"/>
</dbReference>
<dbReference type="EMBL" id="CM056809">
    <property type="protein sequence ID" value="KAJ8647624.1"/>
    <property type="molecule type" value="Genomic_DNA"/>
</dbReference>
<evidence type="ECO:0000313" key="1">
    <source>
        <dbReference type="EMBL" id="KAJ8647624.1"/>
    </source>
</evidence>
<sequence>MGRQRRRQSRPSPVTRSGGGDSGIFHWKVGPSEKTEPKSIALPCSLLPLRFPSSSSTATAHATAMWGFFGIWRLQQPSVAMWRRQQSSMAAVVLWRKNDDEKLMVLLLQRDQIYFNPINLRCSLI</sequence>
<keyword evidence="2" id="KW-1185">Reference proteome</keyword>
<accession>A0ACC2MQF6</accession>
<name>A0ACC2MQF6_PERAE</name>
<proteinExistence type="predicted"/>
<evidence type="ECO:0000313" key="2">
    <source>
        <dbReference type="Proteomes" id="UP001234297"/>
    </source>
</evidence>
<gene>
    <name evidence="1" type="ORF">MRB53_000647</name>
</gene>
<protein>
    <submittedName>
        <fullName evidence="1">Uncharacterized protein</fullName>
    </submittedName>
</protein>
<comment type="caution">
    <text evidence="1">The sequence shown here is derived from an EMBL/GenBank/DDBJ whole genome shotgun (WGS) entry which is preliminary data.</text>
</comment>
<reference evidence="1 2" key="1">
    <citation type="journal article" date="2022" name="Hortic Res">
        <title>A haplotype resolved chromosomal level avocado genome allows analysis of novel avocado genes.</title>
        <authorList>
            <person name="Nath O."/>
            <person name="Fletcher S.J."/>
            <person name="Hayward A."/>
            <person name="Shaw L.M."/>
            <person name="Masouleh A.K."/>
            <person name="Furtado A."/>
            <person name="Henry R.J."/>
            <person name="Mitter N."/>
        </authorList>
    </citation>
    <scope>NUCLEOTIDE SEQUENCE [LARGE SCALE GENOMIC DNA]</scope>
    <source>
        <strain evidence="2">cv. Hass</strain>
    </source>
</reference>
<organism evidence="1 2">
    <name type="scientific">Persea americana</name>
    <name type="common">Avocado</name>
    <dbReference type="NCBI Taxonomy" id="3435"/>
    <lineage>
        <taxon>Eukaryota</taxon>
        <taxon>Viridiplantae</taxon>
        <taxon>Streptophyta</taxon>
        <taxon>Embryophyta</taxon>
        <taxon>Tracheophyta</taxon>
        <taxon>Spermatophyta</taxon>
        <taxon>Magnoliopsida</taxon>
        <taxon>Magnoliidae</taxon>
        <taxon>Laurales</taxon>
        <taxon>Lauraceae</taxon>
        <taxon>Persea</taxon>
    </lineage>
</organism>